<feature type="region of interest" description="Disordered" evidence="1">
    <location>
        <begin position="465"/>
        <end position="548"/>
    </location>
</feature>
<feature type="compositionally biased region" description="Basic residues" evidence="1">
    <location>
        <begin position="499"/>
        <end position="514"/>
    </location>
</feature>
<feature type="region of interest" description="Disordered" evidence="1">
    <location>
        <begin position="218"/>
        <end position="262"/>
    </location>
</feature>
<name>A0ABR4Q0M4_9CEST</name>
<evidence type="ECO:0000313" key="3">
    <source>
        <dbReference type="Proteomes" id="UP001651158"/>
    </source>
</evidence>
<dbReference type="Proteomes" id="UP001651158">
    <property type="component" value="Unassembled WGS sequence"/>
</dbReference>
<feature type="region of interest" description="Disordered" evidence="1">
    <location>
        <begin position="54"/>
        <end position="79"/>
    </location>
</feature>
<gene>
    <name evidence="2" type="ORF">TcWFU_000429</name>
</gene>
<proteinExistence type="predicted"/>
<feature type="compositionally biased region" description="Polar residues" evidence="1">
    <location>
        <begin position="482"/>
        <end position="492"/>
    </location>
</feature>
<feature type="compositionally biased region" description="Basic residues" evidence="1">
    <location>
        <begin position="173"/>
        <end position="182"/>
    </location>
</feature>
<feature type="compositionally biased region" description="Low complexity" evidence="1">
    <location>
        <begin position="56"/>
        <end position="79"/>
    </location>
</feature>
<keyword evidence="3" id="KW-1185">Reference proteome</keyword>
<accession>A0ABR4Q0M4</accession>
<protein>
    <submittedName>
        <fullName evidence="2">Uncharacterized protein</fullName>
    </submittedName>
</protein>
<evidence type="ECO:0000256" key="1">
    <source>
        <dbReference type="SAM" id="MobiDB-lite"/>
    </source>
</evidence>
<feature type="region of interest" description="Disordered" evidence="1">
    <location>
        <begin position="152"/>
        <end position="182"/>
    </location>
</feature>
<sequence length="584" mass="65956">MGTSIPCFVSDNKMGNVTSLKCECVHAPSESGLQTYWRRKTRMLSGFCSKVPLTTSGSESDCNSSSSSSSPSSTISHLSVTDSVPLVLPHPEKPPSQNHHGGGENWSLLTHLRRLVLGSSTFQFRRFKDADVEEDAHTVVTYISLGASTPLQQRHADTNPTGGNVDSSQTVPRRQKSPKKRHVTWKDLELEASIEKEVPNRHSLYLPSLVEVKMEENKVRRRHSYTGDNGKESKIPFPPPLVAPPPPPRPQPPGYSDGGSFDERKARYKLQLRHFKRRRRCSDWFFTLYEFDKPTNPEIRNLLESLALDSHLFETILSRLHGIYALSLNSVFDPNSSQKPARLCFERLPEIPTTKRHQQRQHRRRRCDSRFVDNSSSSCVSCISFSMFDSTSPHNPGQLFCHERNLGCGGSGRSFYCHGCGRNMTGGSSLVSVAGSADSSQRPEVCYSMTRSVEFYRFTRTIQWQKPNHSQPSEGRRRHRISPSQHHSIPQSTRERACRAPKRSRRRSTAHRRLREAVSVPPTQPATQPTAIQSQQPRRSSAQEKSKKVRRVMHKRMSQQRVADWLVATHGGQDDGCTAPLIVF</sequence>
<feature type="region of interest" description="Disordered" evidence="1">
    <location>
        <begin position="85"/>
        <end position="104"/>
    </location>
</feature>
<dbReference type="EMBL" id="JAKROA010000019">
    <property type="protein sequence ID" value="KAL5103206.1"/>
    <property type="molecule type" value="Genomic_DNA"/>
</dbReference>
<feature type="compositionally biased region" description="Pro residues" evidence="1">
    <location>
        <begin position="236"/>
        <end position="253"/>
    </location>
</feature>
<comment type="caution">
    <text evidence="2">The sequence shown here is derived from an EMBL/GenBank/DDBJ whole genome shotgun (WGS) entry which is preliminary data.</text>
</comment>
<organism evidence="2 3">
    <name type="scientific">Taenia crassiceps</name>
    <dbReference type="NCBI Taxonomy" id="6207"/>
    <lineage>
        <taxon>Eukaryota</taxon>
        <taxon>Metazoa</taxon>
        <taxon>Spiralia</taxon>
        <taxon>Lophotrochozoa</taxon>
        <taxon>Platyhelminthes</taxon>
        <taxon>Cestoda</taxon>
        <taxon>Eucestoda</taxon>
        <taxon>Cyclophyllidea</taxon>
        <taxon>Taeniidae</taxon>
        <taxon>Taenia</taxon>
    </lineage>
</organism>
<reference evidence="2 3" key="1">
    <citation type="journal article" date="2022" name="Front. Cell. Infect. Microbiol.">
        <title>The Genomes of Two Strains of Taenia crassiceps the Animal Model for the Study of Human Cysticercosis.</title>
        <authorList>
            <person name="Bobes R.J."/>
            <person name="Estrada K."/>
            <person name="Rios-Valencia D.G."/>
            <person name="Calderon-Gallegos A."/>
            <person name="de la Torre P."/>
            <person name="Carrero J.C."/>
            <person name="Sanchez-Flores A."/>
            <person name="Laclette J.P."/>
        </authorList>
    </citation>
    <scope>NUCLEOTIDE SEQUENCE [LARGE SCALE GENOMIC DNA]</scope>
    <source>
        <strain evidence="2">WFUcys</strain>
    </source>
</reference>
<evidence type="ECO:0000313" key="2">
    <source>
        <dbReference type="EMBL" id="KAL5103206.1"/>
    </source>
</evidence>
<feature type="compositionally biased region" description="Low complexity" evidence="1">
    <location>
        <begin position="518"/>
        <end position="537"/>
    </location>
</feature>
<feature type="compositionally biased region" description="Polar residues" evidence="1">
    <location>
        <begin position="152"/>
        <end position="172"/>
    </location>
</feature>